<feature type="region of interest" description="Disordered" evidence="3">
    <location>
        <begin position="146"/>
        <end position="169"/>
    </location>
</feature>
<evidence type="ECO:0000313" key="4">
    <source>
        <dbReference type="EMBL" id="SEP94275.1"/>
    </source>
</evidence>
<dbReference type="Gene3D" id="2.130.10.10">
    <property type="entry name" value="YVTN repeat-like/Quinoprotein amine dehydrogenase"/>
    <property type="match status" value="1"/>
</dbReference>
<dbReference type="InterPro" id="IPR019405">
    <property type="entry name" value="Lactonase_7-beta_prop"/>
</dbReference>
<gene>
    <name evidence="4" type="ORF">SAMN05216548_1029</name>
</gene>
<dbReference type="GO" id="GO:0017057">
    <property type="term" value="F:6-phosphogluconolactonase activity"/>
    <property type="evidence" value="ECO:0007669"/>
    <property type="project" value="TreeGrafter"/>
</dbReference>
<evidence type="ECO:0000256" key="3">
    <source>
        <dbReference type="SAM" id="MobiDB-lite"/>
    </source>
</evidence>
<dbReference type="InterPro" id="IPR011045">
    <property type="entry name" value="N2O_reductase_N"/>
</dbReference>
<keyword evidence="2" id="KW-0119">Carbohydrate metabolism</keyword>
<proteinExistence type="inferred from homology"/>
<evidence type="ECO:0000313" key="5">
    <source>
        <dbReference type="Proteomes" id="UP000199647"/>
    </source>
</evidence>
<evidence type="ECO:0000256" key="2">
    <source>
        <dbReference type="ARBA" id="ARBA00022526"/>
    </source>
</evidence>
<keyword evidence="5" id="KW-1185">Reference proteome</keyword>
<dbReference type="SUPFAM" id="SSF50974">
    <property type="entry name" value="Nitrous oxide reductase, N-terminal domain"/>
    <property type="match status" value="1"/>
</dbReference>
<dbReference type="PANTHER" id="PTHR30344">
    <property type="entry name" value="6-PHOSPHOGLUCONOLACTONASE-RELATED"/>
    <property type="match status" value="1"/>
</dbReference>
<feature type="compositionally biased region" description="Low complexity" evidence="3">
    <location>
        <begin position="146"/>
        <end position="156"/>
    </location>
</feature>
<reference evidence="4 5" key="1">
    <citation type="submission" date="2016-10" db="EMBL/GenBank/DDBJ databases">
        <authorList>
            <person name="de Groot N.N."/>
        </authorList>
    </citation>
    <scope>NUCLEOTIDE SEQUENCE [LARGE SCALE GENOMIC DNA]</scope>
    <source>
        <strain evidence="4 5">A52C2</strain>
    </source>
</reference>
<dbReference type="Pfam" id="PF10282">
    <property type="entry name" value="Lactonase"/>
    <property type="match status" value="1"/>
</dbReference>
<sequence>MSGETFAIVGCVNREAPHFQQARGTGIAVFRFDENTGRLELASETSGIDNPTFLSIHPENGCIYANSEVFGWHEGTVSAYRLDPAGGRLVYINKQPTLGSIAAFNEADRTGRFLALVNYAMFAPTQAPNQALVVFPIRPDGSLGASASSVGYSGSGPDAERQDRSHPHCVQASPDNRFLVVADLGSDRLLAFPFDAATGQVGAPPVESPLPPGSGPRHFRFHGNGRNAYVINELASTVSVLGFDRASGSFDLLQTVSTVPDGVAENYCAELLLSPDCRFLYGANRGHDSIASFRVDPETGLIEPTGHHPSGGRFPRNFTISRSGRFMLVANQNSDSIVTLAIDGETGTLGDTGEKASIGTPVCIRLT</sequence>
<dbReference type="InterPro" id="IPR015943">
    <property type="entry name" value="WD40/YVTN_repeat-like_dom_sf"/>
</dbReference>
<dbReference type="STRING" id="1855383.SAMN05216548_1029"/>
<evidence type="ECO:0000256" key="1">
    <source>
        <dbReference type="ARBA" id="ARBA00005564"/>
    </source>
</evidence>
<dbReference type="Proteomes" id="UP000199647">
    <property type="component" value="Unassembled WGS sequence"/>
</dbReference>
<keyword evidence="2" id="KW-0313">Glucose metabolism</keyword>
<protein>
    <submittedName>
        <fullName evidence="4">6-phosphogluconolactonase</fullName>
    </submittedName>
</protein>
<organism evidence="4 5">
    <name type="scientific">Faunimonas pinastri</name>
    <dbReference type="NCBI Taxonomy" id="1855383"/>
    <lineage>
        <taxon>Bacteria</taxon>
        <taxon>Pseudomonadati</taxon>
        <taxon>Pseudomonadota</taxon>
        <taxon>Alphaproteobacteria</taxon>
        <taxon>Hyphomicrobiales</taxon>
        <taxon>Afifellaceae</taxon>
        <taxon>Faunimonas</taxon>
    </lineage>
</organism>
<dbReference type="AlphaFoldDB" id="A0A1H9BZ26"/>
<dbReference type="GO" id="GO:0006006">
    <property type="term" value="P:glucose metabolic process"/>
    <property type="evidence" value="ECO:0007669"/>
    <property type="project" value="UniProtKB-KW"/>
</dbReference>
<dbReference type="RefSeq" id="WP_238858140.1">
    <property type="nucleotide sequence ID" value="NZ_FOFG01000002.1"/>
</dbReference>
<dbReference type="InterPro" id="IPR050282">
    <property type="entry name" value="Cycloisomerase_2"/>
</dbReference>
<dbReference type="PANTHER" id="PTHR30344:SF1">
    <property type="entry name" value="6-PHOSPHOGLUCONOLACTONASE"/>
    <property type="match status" value="1"/>
</dbReference>
<accession>A0A1H9BZ26</accession>
<name>A0A1H9BZ26_9HYPH</name>
<dbReference type="GO" id="GO:0005829">
    <property type="term" value="C:cytosol"/>
    <property type="evidence" value="ECO:0007669"/>
    <property type="project" value="TreeGrafter"/>
</dbReference>
<dbReference type="EMBL" id="FOFG01000002">
    <property type="protein sequence ID" value="SEP94275.1"/>
    <property type="molecule type" value="Genomic_DNA"/>
</dbReference>
<comment type="similarity">
    <text evidence="1">Belongs to the cycloisomerase 2 family.</text>
</comment>